<dbReference type="OrthoDB" id="286395at2759"/>
<comment type="caution">
    <text evidence="8">The sequence shown here is derived from an EMBL/GenBank/DDBJ whole genome shotgun (WGS) entry which is preliminary data.</text>
</comment>
<proteinExistence type="inferred from homology"/>
<dbReference type="InterPro" id="IPR029008">
    <property type="entry name" value="EMC6-like"/>
</dbReference>
<feature type="transmembrane region" description="Helical" evidence="7">
    <location>
        <begin position="103"/>
        <end position="121"/>
    </location>
</feature>
<dbReference type="InterPro" id="IPR010742">
    <property type="entry name" value="RCAF1"/>
</dbReference>
<organism evidence="8 9">
    <name type="scientific">Paragonimus westermani</name>
    <dbReference type="NCBI Taxonomy" id="34504"/>
    <lineage>
        <taxon>Eukaryota</taxon>
        <taxon>Metazoa</taxon>
        <taxon>Spiralia</taxon>
        <taxon>Lophotrochozoa</taxon>
        <taxon>Platyhelminthes</taxon>
        <taxon>Trematoda</taxon>
        <taxon>Digenea</taxon>
        <taxon>Plagiorchiida</taxon>
        <taxon>Troglotremata</taxon>
        <taxon>Troglotrematidae</taxon>
        <taxon>Paragonimus</taxon>
    </lineage>
</organism>
<evidence type="ECO:0000256" key="6">
    <source>
        <dbReference type="ARBA" id="ARBA00023136"/>
    </source>
</evidence>
<dbReference type="Proteomes" id="UP000699462">
    <property type="component" value="Unassembled WGS sequence"/>
</dbReference>
<evidence type="ECO:0000256" key="2">
    <source>
        <dbReference type="ARBA" id="ARBA00009436"/>
    </source>
</evidence>
<dbReference type="AlphaFoldDB" id="A0A8T0DAV2"/>
<comment type="subcellular location">
    <subcellularLocation>
        <location evidence="1">Endoplasmic reticulum membrane</location>
        <topology evidence="1">Multi-pass membrane protein</topology>
    </subcellularLocation>
</comment>
<dbReference type="PANTHER" id="PTHR12906">
    <property type="entry name" value="PROTEIN C20ORF24 RAB5-INTERACTING PROTEIN"/>
    <property type="match status" value="1"/>
</dbReference>
<evidence type="ECO:0000313" key="8">
    <source>
        <dbReference type="EMBL" id="KAF8564476.1"/>
    </source>
</evidence>
<keyword evidence="3 7" id="KW-0812">Transmembrane</keyword>
<feature type="transmembrane region" description="Helical" evidence="7">
    <location>
        <begin position="39"/>
        <end position="58"/>
    </location>
</feature>
<feature type="transmembrane region" description="Helical" evidence="7">
    <location>
        <begin position="65"/>
        <end position="83"/>
    </location>
</feature>
<comment type="similarity">
    <text evidence="2">Belongs to the EMC6 family.</text>
</comment>
<evidence type="ECO:0000256" key="3">
    <source>
        <dbReference type="ARBA" id="ARBA00022692"/>
    </source>
</evidence>
<dbReference type="PANTHER" id="PTHR12906:SF0">
    <property type="entry name" value="GEL COMPLEX SUBUNIT OPTI"/>
    <property type="match status" value="1"/>
</dbReference>
<dbReference type="GO" id="GO:0005739">
    <property type="term" value="C:mitochondrion"/>
    <property type="evidence" value="ECO:0007669"/>
    <property type="project" value="GOC"/>
</dbReference>
<evidence type="ECO:0000256" key="1">
    <source>
        <dbReference type="ARBA" id="ARBA00004477"/>
    </source>
</evidence>
<name>A0A8T0DAV2_9TREM</name>
<evidence type="ECO:0000256" key="5">
    <source>
        <dbReference type="ARBA" id="ARBA00022989"/>
    </source>
</evidence>
<accession>A0A8T0DAV2</accession>
<dbReference type="EMBL" id="JTDF01008592">
    <property type="protein sequence ID" value="KAF8564476.1"/>
    <property type="molecule type" value="Genomic_DNA"/>
</dbReference>
<dbReference type="GO" id="GO:0097250">
    <property type="term" value="P:mitochondrial respirasome assembly"/>
    <property type="evidence" value="ECO:0007669"/>
    <property type="project" value="InterPro"/>
</dbReference>
<keyword evidence="9" id="KW-1185">Reference proteome</keyword>
<evidence type="ECO:0000256" key="7">
    <source>
        <dbReference type="SAM" id="Phobius"/>
    </source>
</evidence>
<gene>
    <name evidence="8" type="ORF">P879_10606</name>
</gene>
<dbReference type="GO" id="GO:0005789">
    <property type="term" value="C:endoplasmic reticulum membrane"/>
    <property type="evidence" value="ECO:0007669"/>
    <property type="project" value="UniProtKB-SubCell"/>
</dbReference>
<evidence type="ECO:0008006" key="10">
    <source>
        <dbReference type="Google" id="ProtNLM"/>
    </source>
</evidence>
<dbReference type="Pfam" id="PF07019">
    <property type="entry name" value="EMC6"/>
    <property type="match status" value="1"/>
</dbReference>
<reference evidence="8 9" key="1">
    <citation type="submission" date="2019-07" db="EMBL/GenBank/DDBJ databases">
        <title>Annotation for the trematode Paragonimus westermani.</title>
        <authorList>
            <person name="Choi Y.-J."/>
        </authorList>
    </citation>
    <scope>NUCLEOTIDE SEQUENCE [LARGE SCALE GENOMIC DNA]</scope>
    <source>
        <strain evidence="8">180907_Pwestermani</strain>
    </source>
</reference>
<sequence>MRTGRANPKFYTTHPYFLTFLKAFKLEAGFDDKNEFLDIIYWLRQVFAVVIGILWGLIPFKGLSAILLFFLLNIGAVYLYAAMFQRVDEDEYGGFGEIIKEGLMTAFSCYMVSWIVMYDYAHGGTSFT</sequence>
<protein>
    <recommendedName>
        <fullName evidence="10">Rab5-interacting protein</fullName>
    </recommendedName>
</protein>
<keyword evidence="4" id="KW-0256">Endoplasmic reticulum</keyword>
<keyword evidence="5 7" id="KW-1133">Transmembrane helix</keyword>
<keyword evidence="6 7" id="KW-0472">Membrane</keyword>
<evidence type="ECO:0000256" key="4">
    <source>
        <dbReference type="ARBA" id="ARBA00022824"/>
    </source>
</evidence>
<evidence type="ECO:0000313" key="9">
    <source>
        <dbReference type="Proteomes" id="UP000699462"/>
    </source>
</evidence>